<dbReference type="Gene3D" id="3.40.50.300">
    <property type="entry name" value="P-loop containing nucleotide triphosphate hydrolases"/>
    <property type="match status" value="1"/>
</dbReference>
<dbReference type="GO" id="GO:0005524">
    <property type="term" value="F:ATP binding"/>
    <property type="evidence" value="ECO:0007669"/>
    <property type="project" value="UniProtKB-KW"/>
</dbReference>
<keyword evidence="1" id="KW-0067">ATP-binding</keyword>
<dbReference type="SUPFAM" id="SSF52540">
    <property type="entry name" value="P-loop containing nucleoside triphosphate hydrolases"/>
    <property type="match status" value="1"/>
</dbReference>
<keyword evidence="1" id="KW-0547">Nucleotide-binding</keyword>
<accession>A0A7C3PQR4</accession>
<organism evidence="1">
    <name type="scientific">Oscillatoriales cyanobacterium SpSt-418</name>
    <dbReference type="NCBI Taxonomy" id="2282169"/>
    <lineage>
        <taxon>Bacteria</taxon>
        <taxon>Bacillati</taxon>
        <taxon>Cyanobacteriota</taxon>
        <taxon>Cyanophyceae</taxon>
        <taxon>Oscillatoriophycideae</taxon>
        <taxon>Oscillatoriales</taxon>
    </lineage>
</organism>
<protein>
    <submittedName>
        <fullName evidence="1">ATP-binding protein</fullName>
    </submittedName>
</protein>
<sequence>MTINFSQFFQASIPSRVISISDPLERQYYIDFSSVRGSDIIKELLRTILLSSDSPSCQLFTGHIGCGKSTELLRLKYELEREKYHVVYFESDKDLDIGDVDVSDILLAIARQVSNTLEEIGINLNPPFFTNLFAYVSNALKIPLNITRFELSVGIAKIASEAKHSPTVRQQLRAYMEPRTGGMLDAINEELLQPAIKRLQEKGKKGLVVLVDNLDRIDNVRKPSGRTQPEYLFLDRGEQLKKLDCYVVYTVPLTLLFSGELLPLTNRFGSKPKLLPMVPVQRNDGSDHLEGIALLQQMVLARAFPNLNAVKRLERAIEVFDAPETLDRLCRISGGHMRHLMVLLNSCLQREDPPIIRDTLESVIRDFRDEFTLAVSDEQWKLMQEVHARKTIGEESIYQELMRRLYVYEYRDNQGRWFDVNPALLETREFATV</sequence>
<dbReference type="InterPro" id="IPR027417">
    <property type="entry name" value="P-loop_NTPase"/>
</dbReference>
<proteinExistence type="predicted"/>
<name>A0A7C3PQR4_9CYAN</name>
<dbReference type="AlphaFoldDB" id="A0A7C3PQR4"/>
<dbReference type="EMBL" id="DSRU01000215">
    <property type="protein sequence ID" value="HFM98921.1"/>
    <property type="molecule type" value="Genomic_DNA"/>
</dbReference>
<reference evidence="1" key="1">
    <citation type="journal article" date="2020" name="mSystems">
        <title>Genome- and Community-Level Interaction Insights into Carbon Utilization and Element Cycling Functions of Hydrothermarchaeota in Hydrothermal Sediment.</title>
        <authorList>
            <person name="Zhou Z."/>
            <person name="Liu Y."/>
            <person name="Xu W."/>
            <person name="Pan J."/>
            <person name="Luo Z.H."/>
            <person name="Li M."/>
        </authorList>
    </citation>
    <scope>NUCLEOTIDE SEQUENCE [LARGE SCALE GENOMIC DNA]</scope>
    <source>
        <strain evidence="1">SpSt-418</strain>
    </source>
</reference>
<gene>
    <name evidence="1" type="ORF">ENR64_14420</name>
</gene>
<evidence type="ECO:0000313" key="1">
    <source>
        <dbReference type="EMBL" id="HFM98921.1"/>
    </source>
</evidence>
<comment type="caution">
    <text evidence="1">The sequence shown here is derived from an EMBL/GenBank/DDBJ whole genome shotgun (WGS) entry which is preliminary data.</text>
</comment>